<comment type="caution">
    <text evidence="3">The sequence shown here is derived from an EMBL/GenBank/DDBJ whole genome shotgun (WGS) entry which is preliminary data.</text>
</comment>
<protein>
    <submittedName>
        <fullName evidence="3">Uncharacterized protein</fullName>
    </submittedName>
</protein>
<name>A0A2I0IAL8_PUNGR</name>
<keyword evidence="4" id="KW-1185">Reference proteome</keyword>
<dbReference type="Proteomes" id="UP000233551">
    <property type="component" value="Unassembled WGS sequence"/>
</dbReference>
<sequence length="82" mass="8907">MALILMAGALLAFASPCLGRLVPVLRPERNVFFKAEALLSIRGNVDEEDVTPRAVHRDRLSEHGEVVTGGPFDEDRGHGLSL</sequence>
<reference evidence="3 4" key="1">
    <citation type="submission" date="2017-11" db="EMBL/GenBank/DDBJ databases">
        <title>De-novo sequencing of pomegranate (Punica granatum L.) genome.</title>
        <authorList>
            <person name="Akparov Z."/>
            <person name="Amiraslanov A."/>
            <person name="Hajiyeva S."/>
            <person name="Abbasov M."/>
            <person name="Kaur K."/>
            <person name="Hamwieh A."/>
            <person name="Solovyev V."/>
            <person name="Salamov A."/>
            <person name="Braich B."/>
            <person name="Kosarev P."/>
            <person name="Mahmoud A."/>
            <person name="Hajiyev E."/>
            <person name="Babayeva S."/>
            <person name="Izzatullayeva V."/>
            <person name="Mammadov A."/>
            <person name="Mammadov A."/>
            <person name="Sharifova S."/>
            <person name="Ojaghi J."/>
            <person name="Eynullazada K."/>
            <person name="Bayramov B."/>
            <person name="Abdulazimova A."/>
            <person name="Shahmuradov I."/>
        </authorList>
    </citation>
    <scope>NUCLEOTIDE SEQUENCE [LARGE SCALE GENOMIC DNA]</scope>
    <source>
        <strain evidence="4">cv. AG2017</strain>
        <tissue evidence="3">Leaf</tissue>
    </source>
</reference>
<feature type="compositionally biased region" description="Basic and acidic residues" evidence="1">
    <location>
        <begin position="73"/>
        <end position="82"/>
    </location>
</feature>
<accession>A0A2I0IAL8</accession>
<evidence type="ECO:0000313" key="4">
    <source>
        <dbReference type="Proteomes" id="UP000233551"/>
    </source>
</evidence>
<keyword evidence="2" id="KW-0732">Signal</keyword>
<dbReference type="AlphaFoldDB" id="A0A2I0IAL8"/>
<evidence type="ECO:0000313" key="3">
    <source>
        <dbReference type="EMBL" id="PKI41048.1"/>
    </source>
</evidence>
<dbReference type="EMBL" id="PGOL01003458">
    <property type="protein sequence ID" value="PKI41048.1"/>
    <property type="molecule type" value="Genomic_DNA"/>
</dbReference>
<feature type="signal peptide" evidence="2">
    <location>
        <begin position="1"/>
        <end position="19"/>
    </location>
</feature>
<feature type="region of interest" description="Disordered" evidence="1">
    <location>
        <begin position="52"/>
        <end position="82"/>
    </location>
</feature>
<evidence type="ECO:0000256" key="1">
    <source>
        <dbReference type="SAM" id="MobiDB-lite"/>
    </source>
</evidence>
<evidence type="ECO:0000256" key="2">
    <source>
        <dbReference type="SAM" id="SignalP"/>
    </source>
</evidence>
<proteinExistence type="predicted"/>
<organism evidence="3 4">
    <name type="scientific">Punica granatum</name>
    <name type="common">Pomegranate</name>
    <dbReference type="NCBI Taxonomy" id="22663"/>
    <lineage>
        <taxon>Eukaryota</taxon>
        <taxon>Viridiplantae</taxon>
        <taxon>Streptophyta</taxon>
        <taxon>Embryophyta</taxon>
        <taxon>Tracheophyta</taxon>
        <taxon>Spermatophyta</taxon>
        <taxon>Magnoliopsida</taxon>
        <taxon>eudicotyledons</taxon>
        <taxon>Gunneridae</taxon>
        <taxon>Pentapetalae</taxon>
        <taxon>rosids</taxon>
        <taxon>malvids</taxon>
        <taxon>Myrtales</taxon>
        <taxon>Lythraceae</taxon>
        <taxon>Punica</taxon>
    </lineage>
</organism>
<feature type="compositionally biased region" description="Basic and acidic residues" evidence="1">
    <location>
        <begin position="55"/>
        <end position="65"/>
    </location>
</feature>
<feature type="chain" id="PRO_5014143009" evidence="2">
    <location>
        <begin position="20"/>
        <end position="82"/>
    </location>
</feature>
<gene>
    <name evidence="3" type="ORF">CRG98_038576</name>
</gene>